<dbReference type="CDD" id="cd23767">
    <property type="entry name" value="IQCD"/>
    <property type="match status" value="1"/>
</dbReference>
<gene>
    <name evidence="12" type="ORF">C3L33_06855</name>
</gene>
<dbReference type="PANTHER" id="PTHR45651">
    <property type="entry name" value="CYCLIC NUCLEOTIDE-GATED ION CHANNEL 15-RELATED-RELATED"/>
    <property type="match status" value="1"/>
</dbReference>
<dbReference type="GO" id="GO:0012505">
    <property type="term" value="C:endomembrane system"/>
    <property type="evidence" value="ECO:0007669"/>
    <property type="project" value="UniProtKB-SubCell"/>
</dbReference>
<proteinExistence type="inferred from homology"/>
<dbReference type="InterPro" id="IPR018490">
    <property type="entry name" value="cNMP-bd_dom_sf"/>
</dbReference>
<reference evidence="12 13" key="1">
    <citation type="journal article" date="2019" name="Genome Biol. Evol.">
        <title>The Rhododendron genome and chromosomal organization provide insight into shared whole-genome duplications across the heath family (Ericaceae).</title>
        <authorList>
            <person name="Soza V.L."/>
            <person name="Lindsley D."/>
            <person name="Waalkes A."/>
            <person name="Ramage E."/>
            <person name="Patwardhan R.P."/>
            <person name="Burton J.N."/>
            <person name="Adey A."/>
            <person name="Kumar A."/>
            <person name="Qiu R."/>
            <person name="Shendure J."/>
            <person name="Hall B."/>
        </authorList>
    </citation>
    <scope>NUCLEOTIDE SEQUENCE [LARGE SCALE GENOMIC DNA]</scope>
    <source>
        <strain evidence="12">RSF 1966-606</strain>
    </source>
</reference>
<dbReference type="Proteomes" id="UP000428333">
    <property type="component" value="Linkage Group LG04"/>
</dbReference>
<feature type="transmembrane region" description="Helical" evidence="10">
    <location>
        <begin position="297"/>
        <end position="317"/>
    </location>
</feature>
<keyword evidence="4 10" id="KW-0812">Transmembrane</keyword>
<evidence type="ECO:0000256" key="2">
    <source>
        <dbReference type="ARBA" id="ARBA00010486"/>
    </source>
</evidence>
<accession>A0A6A4LPS5</accession>
<comment type="caution">
    <text evidence="12">The sequence shown here is derived from an EMBL/GenBank/DDBJ whole genome shotgun (WGS) entry which is preliminary data.</text>
</comment>
<keyword evidence="13" id="KW-1185">Reference proteome</keyword>
<evidence type="ECO:0000256" key="4">
    <source>
        <dbReference type="ARBA" id="ARBA00022692"/>
    </source>
</evidence>
<dbReference type="PANTHER" id="PTHR45651:SF12">
    <property type="entry name" value="CYCLIC NUCLEOTIDE-GATED ION CHANNEL 15-RELATED"/>
    <property type="match status" value="1"/>
</dbReference>
<feature type="domain" description="Cyclic nucleotide-binding" evidence="11">
    <location>
        <begin position="394"/>
        <end position="504"/>
    </location>
</feature>
<evidence type="ECO:0000256" key="10">
    <source>
        <dbReference type="SAM" id="Phobius"/>
    </source>
</evidence>
<dbReference type="CDD" id="cd00038">
    <property type="entry name" value="CAP_ED"/>
    <property type="match status" value="1"/>
</dbReference>
<evidence type="ECO:0000259" key="11">
    <source>
        <dbReference type="PROSITE" id="PS50042"/>
    </source>
</evidence>
<comment type="similarity">
    <text evidence="2">Belongs to the cyclic nucleotide-gated cation channel (TC 1.A.1.5) family.</text>
</comment>
<keyword evidence="9" id="KW-0407">Ion channel</keyword>
<organism evidence="12 13">
    <name type="scientific">Rhododendron williamsianum</name>
    <dbReference type="NCBI Taxonomy" id="262921"/>
    <lineage>
        <taxon>Eukaryota</taxon>
        <taxon>Viridiplantae</taxon>
        <taxon>Streptophyta</taxon>
        <taxon>Embryophyta</taxon>
        <taxon>Tracheophyta</taxon>
        <taxon>Spermatophyta</taxon>
        <taxon>Magnoliopsida</taxon>
        <taxon>eudicotyledons</taxon>
        <taxon>Gunneridae</taxon>
        <taxon>Pentapetalae</taxon>
        <taxon>asterids</taxon>
        <taxon>Ericales</taxon>
        <taxon>Ericaceae</taxon>
        <taxon>Ericoideae</taxon>
        <taxon>Rhodoreae</taxon>
        <taxon>Rhododendron</taxon>
    </lineage>
</organism>
<keyword evidence="6" id="KW-0406">Ion transport</keyword>
<dbReference type="Gene3D" id="2.60.120.10">
    <property type="entry name" value="Jelly Rolls"/>
    <property type="match status" value="1"/>
</dbReference>
<dbReference type="AlphaFoldDB" id="A0A6A4LPS5"/>
<dbReference type="PROSITE" id="PS50042">
    <property type="entry name" value="CNMP_BINDING_3"/>
    <property type="match status" value="1"/>
</dbReference>
<protein>
    <recommendedName>
        <fullName evidence="11">Cyclic nucleotide-binding domain-containing protein</fullName>
    </recommendedName>
</protein>
<dbReference type="FunFam" id="2.60.120.10:FF:000024">
    <property type="entry name" value="Cyclic nucleotide-gated ion channel 1"/>
    <property type="match status" value="1"/>
</dbReference>
<evidence type="ECO:0000313" key="13">
    <source>
        <dbReference type="Proteomes" id="UP000428333"/>
    </source>
</evidence>
<dbReference type="OrthoDB" id="426293at2759"/>
<dbReference type="Gene3D" id="1.10.287.630">
    <property type="entry name" value="Helix hairpin bin"/>
    <property type="match status" value="1"/>
</dbReference>
<comment type="subcellular location">
    <subcellularLocation>
        <location evidence="1">Endomembrane system</location>
        <topology evidence="1">Multi-pass membrane protein</topology>
    </subcellularLocation>
</comment>
<feature type="non-terminal residue" evidence="12">
    <location>
        <position position="1"/>
    </location>
</feature>
<dbReference type="SUPFAM" id="SSF51206">
    <property type="entry name" value="cAMP-binding domain-like"/>
    <property type="match status" value="1"/>
</dbReference>
<dbReference type="EMBL" id="QEFC01000980">
    <property type="protein sequence ID" value="KAE9461283.1"/>
    <property type="molecule type" value="Genomic_DNA"/>
</dbReference>
<evidence type="ECO:0000256" key="5">
    <source>
        <dbReference type="ARBA" id="ARBA00022989"/>
    </source>
</evidence>
<sequence length="614" mass="69641">MSLPNSITSIRTRYQSKPESFPETQVDRGSGNTIKFRCNGKSLSAKALSRVFSEDFGKLKKKKTVIDPRGQFIRRWSKVFFLACLVCLIVDPLFFFLPVVNPDEFCLDTGVGVLQIALTLLRSITDLFFVINIVVRSKTAYVGPSSRVFGRGELVIDPWKISSRYLRNGFWYDFLAALPFPQVMGSASYLLSIQREAACWRSACDQSNTTCSYDYFDCRTIGDPTREAWIQASNMSNVCSAGVGGTYPYGIYAPGVVAGVTSSSFLERYFYSLWFGLRCVSTQGQNLTTSIFIGENIFSTIVVILGLLNLALVVGNMEGYLLSSNQRIEEWRVKKSDKEHWMRHRQLPQELRESVHRYDRYKWVATYGVDEETLLSDLPKGLRRQIKRHLCLNLVRRMDDRMLDSICERLQPRLWTEGMFVIREGDPVNEMLFIIRGHLDSHTTNGGQFGFYDSCRIVPGDFCGEELLTWALKKHQSDVLPSSTRTVKATSDAEAFGLGAEDLRFVASQFHMLHSKKLRHKFRFYSHQWRTWAACFIQAAWRRYKRRKEFGELGAVEGGSGSPESSGSGRGEVFVARPGSGLAHFASILISDIRSKRYGSESGVLSQLPKPEED</sequence>
<feature type="transmembrane region" description="Helical" evidence="10">
    <location>
        <begin position="79"/>
        <end position="100"/>
    </location>
</feature>
<dbReference type="SUPFAM" id="SSF81324">
    <property type="entry name" value="Voltage-gated potassium channels"/>
    <property type="match status" value="1"/>
</dbReference>
<dbReference type="InterPro" id="IPR000595">
    <property type="entry name" value="cNMP-bd_dom"/>
</dbReference>
<evidence type="ECO:0000313" key="12">
    <source>
        <dbReference type="EMBL" id="KAE9461283.1"/>
    </source>
</evidence>
<keyword evidence="3" id="KW-0813">Transport</keyword>
<dbReference type="SMART" id="SM00100">
    <property type="entry name" value="cNMP"/>
    <property type="match status" value="1"/>
</dbReference>
<dbReference type="InterPro" id="IPR014710">
    <property type="entry name" value="RmlC-like_jellyroll"/>
</dbReference>
<evidence type="ECO:0000256" key="3">
    <source>
        <dbReference type="ARBA" id="ARBA00022448"/>
    </source>
</evidence>
<evidence type="ECO:0000256" key="1">
    <source>
        <dbReference type="ARBA" id="ARBA00004127"/>
    </source>
</evidence>
<name>A0A6A4LPS5_9ERIC</name>
<keyword evidence="7 10" id="KW-0472">Membrane</keyword>
<keyword evidence="5 10" id="KW-1133">Transmembrane helix</keyword>
<evidence type="ECO:0000256" key="6">
    <source>
        <dbReference type="ARBA" id="ARBA00023065"/>
    </source>
</evidence>
<feature type="transmembrane region" description="Helical" evidence="10">
    <location>
        <begin position="112"/>
        <end position="135"/>
    </location>
</feature>
<dbReference type="GO" id="GO:0034220">
    <property type="term" value="P:monoatomic ion transmembrane transport"/>
    <property type="evidence" value="ECO:0007669"/>
    <property type="project" value="UniProtKB-KW"/>
</dbReference>
<evidence type="ECO:0000256" key="8">
    <source>
        <dbReference type="ARBA" id="ARBA00023286"/>
    </source>
</evidence>
<evidence type="ECO:0000256" key="9">
    <source>
        <dbReference type="ARBA" id="ARBA00023303"/>
    </source>
</evidence>
<evidence type="ECO:0000256" key="7">
    <source>
        <dbReference type="ARBA" id="ARBA00023136"/>
    </source>
</evidence>
<keyword evidence="8" id="KW-1071">Ligand-gated ion channel</keyword>